<dbReference type="InterPro" id="IPR006034">
    <property type="entry name" value="Asparaginase/glutaminase-like"/>
</dbReference>
<proteinExistence type="inferred from homology"/>
<feature type="binding site" evidence="5">
    <location>
        <position position="56"/>
    </location>
    <ligand>
        <name>substrate</name>
    </ligand>
</feature>
<evidence type="ECO:0000256" key="5">
    <source>
        <dbReference type="PIRSR" id="PIRSR001220-2"/>
    </source>
</evidence>
<dbReference type="InterPro" id="IPR037152">
    <property type="entry name" value="L-asparaginase_N_sf"/>
</dbReference>
<dbReference type="GO" id="GO:0006528">
    <property type="term" value="P:asparagine metabolic process"/>
    <property type="evidence" value="ECO:0007669"/>
    <property type="project" value="InterPro"/>
</dbReference>
<dbReference type="SMART" id="SM00870">
    <property type="entry name" value="Asparaginase"/>
    <property type="match status" value="1"/>
</dbReference>
<dbReference type="PATRIC" id="fig|136857.5.peg.1763"/>
<evidence type="ECO:0000259" key="8">
    <source>
        <dbReference type="Pfam" id="PF17763"/>
    </source>
</evidence>
<dbReference type="Proteomes" id="UP000035540">
    <property type="component" value="Chromosome"/>
</dbReference>
<evidence type="ECO:0000256" key="1">
    <source>
        <dbReference type="ARBA" id="ARBA00010518"/>
    </source>
</evidence>
<evidence type="ECO:0000313" key="10">
    <source>
        <dbReference type="Proteomes" id="UP000035540"/>
    </source>
</evidence>
<feature type="domain" description="Asparaginase/glutaminase C-terminal" evidence="8">
    <location>
        <begin position="195"/>
        <end position="305"/>
    </location>
</feature>
<dbReference type="InterPro" id="IPR027474">
    <property type="entry name" value="L-asparaginase_N"/>
</dbReference>
<dbReference type="Pfam" id="PF17763">
    <property type="entry name" value="Asparaginase_C"/>
    <property type="match status" value="1"/>
</dbReference>
<evidence type="ECO:0000256" key="2">
    <source>
        <dbReference type="ARBA" id="ARBA00012920"/>
    </source>
</evidence>
<comment type="similarity">
    <text evidence="1">Belongs to the asparaginase 1 family.</text>
</comment>
<dbReference type="CDD" id="cd08964">
    <property type="entry name" value="L-asparaginase_II"/>
    <property type="match status" value="1"/>
</dbReference>
<accession>A0A0G3HBA6</accession>
<dbReference type="PIRSF" id="PIRSF001220">
    <property type="entry name" value="L-ASNase_gatD"/>
    <property type="match status" value="1"/>
</dbReference>
<dbReference type="InterPro" id="IPR040919">
    <property type="entry name" value="Asparaginase_C"/>
</dbReference>
<dbReference type="Gene3D" id="3.40.50.1170">
    <property type="entry name" value="L-asparaginase, N-terminal domain"/>
    <property type="match status" value="1"/>
</dbReference>
<feature type="active site" evidence="6">
    <location>
        <position position="12"/>
    </location>
</feature>
<feature type="active site" description="O-isoaspartyl threonine intermediate" evidence="4">
    <location>
        <position position="12"/>
    </location>
</feature>
<dbReference type="InterPro" id="IPR020827">
    <property type="entry name" value="Asparaginase/glutaminase_AS1"/>
</dbReference>
<dbReference type="EC" id="3.5.1.1" evidence="2"/>
<dbReference type="KEGG" id="cted:CTEST_08865"/>
<dbReference type="GO" id="GO:0016740">
    <property type="term" value="F:transferase activity"/>
    <property type="evidence" value="ECO:0007669"/>
    <property type="project" value="UniProtKB-KW"/>
</dbReference>
<dbReference type="InterPro" id="IPR004550">
    <property type="entry name" value="AsnASE_II"/>
</dbReference>
<dbReference type="InterPro" id="IPR036152">
    <property type="entry name" value="Asp/glu_Ase-like_sf"/>
</dbReference>
<dbReference type="OrthoDB" id="9788068at2"/>
<dbReference type="EMBL" id="CP011545">
    <property type="protein sequence ID" value="AKK09203.1"/>
    <property type="molecule type" value="Genomic_DNA"/>
</dbReference>
<feature type="binding site" evidence="5">
    <location>
        <begin position="89"/>
        <end position="90"/>
    </location>
    <ligand>
        <name>substrate</name>
    </ligand>
</feature>
<dbReference type="SFLD" id="SFLDS00057">
    <property type="entry name" value="Glutaminase/Asparaginase"/>
    <property type="match status" value="1"/>
</dbReference>
<feature type="domain" description="L-asparaginase N-terminal" evidence="7">
    <location>
        <begin position="3"/>
        <end position="174"/>
    </location>
</feature>
<dbReference type="PROSITE" id="PS51732">
    <property type="entry name" value="ASN_GLN_ASE_3"/>
    <property type="match status" value="1"/>
</dbReference>
<protein>
    <recommendedName>
        <fullName evidence="2">asparaginase</fullName>
        <ecNumber evidence="2">3.5.1.1</ecNumber>
    </recommendedName>
</protein>
<dbReference type="PIRSF" id="PIRSF500176">
    <property type="entry name" value="L_ASNase"/>
    <property type="match status" value="1"/>
</dbReference>
<dbReference type="GO" id="GO:0004067">
    <property type="term" value="F:asparaginase activity"/>
    <property type="evidence" value="ECO:0007669"/>
    <property type="project" value="UniProtKB-UniRule"/>
</dbReference>
<dbReference type="AlphaFoldDB" id="A0A0G3HBA6"/>
<evidence type="ECO:0000256" key="4">
    <source>
        <dbReference type="PIRSR" id="PIRSR001220-1"/>
    </source>
</evidence>
<dbReference type="Pfam" id="PF00710">
    <property type="entry name" value="Asparaginase"/>
    <property type="match status" value="1"/>
</dbReference>
<reference evidence="10" key="2">
    <citation type="submission" date="2015-05" db="EMBL/GenBank/DDBJ databases">
        <title>Complete genome sequence of Corynebacterium testudinoris DSM 44614, recovered from necrotic lesions in the mouth of a tortoise.</title>
        <authorList>
            <person name="Ruckert C."/>
            <person name="Albersmeier A."/>
            <person name="Winkler A."/>
            <person name="Tauch A."/>
        </authorList>
    </citation>
    <scope>NUCLEOTIDE SEQUENCE [LARGE SCALE GENOMIC DNA]</scope>
    <source>
        <strain evidence="10">DSM 44614</strain>
    </source>
</reference>
<dbReference type="Gene3D" id="3.40.50.40">
    <property type="match status" value="1"/>
</dbReference>
<dbReference type="PANTHER" id="PTHR11707:SF28">
    <property type="entry name" value="60 KDA LYSOPHOSPHOLIPASE"/>
    <property type="match status" value="1"/>
</dbReference>
<evidence type="ECO:0000256" key="6">
    <source>
        <dbReference type="PROSITE-ProRule" id="PRU10099"/>
    </source>
</evidence>
<evidence type="ECO:0000256" key="3">
    <source>
        <dbReference type="ARBA" id="ARBA00022801"/>
    </source>
</evidence>
<dbReference type="RefSeq" id="WP_047253420.1">
    <property type="nucleotide sequence ID" value="NZ_CP011545.1"/>
</dbReference>
<dbReference type="PANTHER" id="PTHR11707">
    <property type="entry name" value="L-ASPARAGINASE"/>
    <property type="match status" value="1"/>
</dbReference>
<evidence type="ECO:0000259" key="7">
    <source>
        <dbReference type="Pfam" id="PF00710"/>
    </source>
</evidence>
<dbReference type="STRING" id="136857.CTEST_08865"/>
<dbReference type="InterPro" id="IPR027473">
    <property type="entry name" value="L-asparaginase_C"/>
</dbReference>
<dbReference type="PRINTS" id="PR00139">
    <property type="entry name" value="ASNGLNASE"/>
</dbReference>
<name>A0A0G3HBA6_9CORY</name>
<reference evidence="9 10" key="1">
    <citation type="journal article" date="2015" name="Genome Announc.">
        <title>Complete Genome Sequence of the Type Strain Corynebacterium testudinoris DSM 44614, Recovered from Necrotic Lesions in the Mouth of a Tortoise.</title>
        <authorList>
            <person name="Ruckert C."/>
            <person name="Kriete M."/>
            <person name="Jaenicke S."/>
            <person name="Winkler A."/>
            <person name="Tauch A."/>
        </authorList>
    </citation>
    <scope>NUCLEOTIDE SEQUENCE [LARGE SCALE GENOMIC DNA]</scope>
    <source>
        <strain evidence="9 10">DSM 44614</strain>
    </source>
</reference>
<keyword evidence="3 9" id="KW-0378">Hydrolase</keyword>
<evidence type="ECO:0000313" key="9">
    <source>
        <dbReference type="EMBL" id="AKK09203.1"/>
    </source>
</evidence>
<dbReference type="PROSITE" id="PS00144">
    <property type="entry name" value="ASN_GLN_ASE_1"/>
    <property type="match status" value="1"/>
</dbReference>
<dbReference type="SUPFAM" id="SSF53774">
    <property type="entry name" value="Glutaminase/Asparaginase"/>
    <property type="match status" value="1"/>
</dbReference>
<keyword evidence="10" id="KW-1185">Reference proteome</keyword>
<keyword evidence="9" id="KW-0808">Transferase</keyword>
<organism evidence="9 10">
    <name type="scientific">Corynebacterium testudinoris</name>
    <dbReference type="NCBI Taxonomy" id="136857"/>
    <lineage>
        <taxon>Bacteria</taxon>
        <taxon>Bacillati</taxon>
        <taxon>Actinomycetota</taxon>
        <taxon>Actinomycetes</taxon>
        <taxon>Mycobacteriales</taxon>
        <taxon>Corynebacteriaceae</taxon>
        <taxon>Corynebacterium</taxon>
    </lineage>
</organism>
<sequence>MTRIMLLTTGGTIATTADDSGALVPTISGRELLASAGAALPEDISVTVRDLTRLDSSAITLSELDGIIAAVHADLADPDVDGIVITHGTDSMEETAIALDIFHDDDRPVVLTGAQRSFDHPSSDGVGNLVDAIRLAADPLSRRQGVLIAFGGWTIPARGASKRHTSELDAFISTTPREDRRPPALPVVPLAGTVVPIVTAWPGSGRELIDAAVTAGAQGIVVEALGSGNMGPEMGEGVAAAAESGIPVVITTRVPAGEVALAYGGAGGGATLASRGAHGSGFLRAGQSRIILAVALAGGYPIAEIL</sequence>
<gene>
    <name evidence="9" type="ORF">CTEST_08865</name>
</gene>